<dbReference type="InterPro" id="IPR022075">
    <property type="entry name" value="Symplekin_C"/>
</dbReference>
<evidence type="ECO:0000256" key="1">
    <source>
        <dbReference type="ARBA" id="ARBA00004123"/>
    </source>
</evidence>
<evidence type="ECO:0000313" key="6">
    <source>
        <dbReference type="EMBL" id="KAJ6633749.1"/>
    </source>
</evidence>
<evidence type="ECO:0000256" key="3">
    <source>
        <dbReference type="ARBA" id="ARBA00023242"/>
    </source>
</evidence>
<dbReference type="Pfam" id="PF12295">
    <property type="entry name" value="Symplekin_C"/>
    <property type="match status" value="1"/>
</dbReference>
<accession>A0A9Q0MMZ7</accession>
<dbReference type="InterPro" id="IPR016024">
    <property type="entry name" value="ARM-type_fold"/>
</dbReference>
<sequence>MASLFARKPISVETSSLFTDEKTVTARNKIIEWVNKCSDGSANSQQKCEAITQIQEVLLHSHSDLLDEFIDNLLSFSHDVSQDVRKCVVGFIEEISKLHIDFIPRTINVLAGLLRDISPQVIKRVIQACAAIYKNTLIWLVTLADISDATESSWNTLCHMKAEIVDMIDHDNDGIRTNAIKFLEGIVILQTHHEEDSMKRGNDFSLDDIPLTLKIARRRKLEDEARNIFDSLLKFHAASHISSVNLIACTGSLCTIAKMRPILMNVVVDALKNLLANLPPTLTDSQVSSVRKHLKMQLINILKQHAAYEMQQTIIAMLIDLGASNQEISKSLPKMNKQEQQKRAKRALENATAAAAKRIKMEKDRVPVRRQMEIDYDEVEEQKIRSNRMNEAFITEAMQRNEVIVDLVMVAMKNLPNEMPESFGRTYKPIMGLNVTQVVQKIAEGLSVMMTEKRIGPGASAISRDPPMKVKVTLEEEKNIILGMRKDDFDIDDEMLDLTNEKSMEDIDARREEATKKLRENMERLKGEQAMIPIMKQRAKSLKLQEVTKPMSRAVKEKFLLDAVSRILRAERASIFSGVSVKRRKILTVMAATFTGSVRETIIEFIMKDLKSRIDLAFSWLFEEYSLFQGFTRHSYIKTEQKPDFAYNKLLNELIVGVTESTDIEVNKEDILRRIYLEAPILSDGSVDHLVMMCELTEFSDCAMDLVRDLAVHRPPKKQKFLQILLKYAVHDNSTIREKAIENILCLYAEHKVMMNKIEDYALMWLSYLEKPSPPEQMFSVDYGRPEPTPVWNELLAKICLSLLFALMPHYESLINNLCGIYVGTSAETKRTILKAIELPVKKMGSDSAEILKLIELCPKGSETLITRIIYILTEKRMPNPELVKRVRELYQSKVSDVRLLIPVINGLTKQEVTNALPKLLKLNPTIVKEVFIRLLGLGKDIEHITLPMSAIELLVALHTLDATKVEIKFVVKATALCLAEKDCYTQDVLAIVLQQLVNLTPLPTLLMRTVIQSLTLYPRLAGYITNLLQRLIPKQVWRQKVIWDGFLKCCQRLKPNSYPVLMTLPPPQLIDALNTCPELRQPMIDHANSLIESQSGAVSKITMDILLGKSQDLFITDVSGVPDYGLIPTQNIKVEAEEESDLFGGTTQPLPPGEDV</sequence>
<evidence type="ECO:0000259" key="5">
    <source>
        <dbReference type="Pfam" id="PF12295"/>
    </source>
</evidence>
<keyword evidence="3" id="KW-0539">Nucleus</keyword>
<dbReference type="EMBL" id="WJQU01001753">
    <property type="protein sequence ID" value="KAJ6633749.1"/>
    <property type="molecule type" value="Genomic_DNA"/>
</dbReference>
<dbReference type="PANTHER" id="PTHR15245:SF20">
    <property type="entry name" value="SYMPLEKIN"/>
    <property type="match status" value="1"/>
</dbReference>
<dbReference type="OrthoDB" id="331600at2759"/>
<evidence type="ECO:0000313" key="7">
    <source>
        <dbReference type="Proteomes" id="UP001151699"/>
    </source>
</evidence>
<protein>
    <submittedName>
        <fullName evidence="6">Symplekin</fullName>
    </submittedName>
</protein>
<dbReference type="Gene3D" id="1.25.10.10">
    <property type="entry name" value="Leucine-rich Repeat Variant"/>
    <property type="match status" value="1"/>
</dbReference>
<dbReference type="InterPro" id="IPR032460">
    <property type="entry name" value="Symplekin/Pta1_N"/>
</dbReference>
<reference evidence="6" key="1">
    <citation type="submission" date="2022-07" db="EMBL/GenBank/DDBJ databases">
        <authorList>
            <person name="Trinca V."/>
            <person name="Uliana J.V.C."/>
            <person name="Torres T.T."/>
            <person name="Ward R.J."/>
            <person name="Monesi N."/>
        </authorList>
    </citation>
    <scope>NUCLEOTIDE SEQUENCE</scope>
    <source>
        <strain evidence="6">HSMRA1968</strain>
        <tissue evidence="6">Whole embryos</tissue>
    </source>
</reference>
<organism evidence="6 7">
    <name type="scientific">Pseudolycoriella hygida</name>
    <dbReference type="NCBI Taxonomy" id="35572"/>
    <lineage>
        <taxon>Eukaryota</taxon>
        <taxon>Metazoa</taxon>
        <taxon>Ecdysozoa</taxon>
        <taxon>Arthropoda</taxon>
        <taxon>Hexapoda</taxon>
        <taxon>Insecta</taxon>
        <taxon>Pterygota</taxon>
        <taxon>Neoptera</taxon>
        <taxon>Endopterygota</taxon>
        <taxon>Diptera</taxon>
        <taxon>Nematocera</taxon>
        <taxon>Sciaroidea</taxon>
        <taxon>Sciaridae</taxon>
        <taxon>Pseudolycoriella</taxon>
    </lineage>
</organism>
<dbReference type="Proteomes" id="UP001151699">
    <property type="component" value="Unassembled WGS sequence"/>
</dbReference>
<evidence type="ECO:0000259" key="4">
    <source>
        <dbReference type="Pfam" id="PF11935"/>
    </source>
</evidence>
<dbReference type="InterPro" id="IPR021850">
    <property type="entry name" value="Symplekin/Pta1"/>
</dbReference>
<dbReference type="GO" id="GO:0006397">
    <property type="term" value="P:mRNA processing"/>
    <property type="evidence" value="ECO:0007669"/>
    <property type="project" value="UniProtKB-KW"/>
</dbReference>
<gene>
    <name evidence="6" type="primary">Sym</name>
    <name evidence="6" type="ORF">Bhyg_16219</name>
</gene>
<dbReference type="AlphaFoldDB" id="A0A9Q0MMZ7"/>
<feature type="domain" description="Symplekin/Pta1 N-terminal" evidence="4">
    <location>
        <begin position="119"/>
        <end position="338"/>
    </location>
</feature>
<keyword evidence="7" id="KW-1185">Reference proteome</keyword>
<evidence type="ECO:0000256" key="2">
    <source>
        <dbReference type="ARBA" id="ARBA00022664"/>
    </source>
</evidence>
<comment type="caution">
    <text evidence="6">The sequence shown here is derived from an EMBL/GenBank/DDBJ whole genome shotgun (WGS) entry which is preliminary data.</text>
</comment>
<keyword evidence="2" id="KW-0507">mRNA processing</keyword>
<name>A0A9Q0MMZ7_9DIPT</name>
<dbReference type="GO" id="GO:0005847">
    <property type="term" value="C:mRNA cleavage and polyadenylation specificity factor complex"/>
    <property type="evidence" value="ECO:0007669"/>
    <property type="project" value="TreeGrafter"/>
</dbReference>
<dbReference type="PANTHER" id="PTHR15245">
    <property type="entry name" value="SYMPLEKIN-RELATED"/>
    <property type="match status" value="1"/>
</dbReference>
<proteinExistence type="predicted"/>
<dbReference type="SUPFAM" id="SSF48371">
    <property type="entry name" value="ARM repeat"/>
    <property type="match status" value="1"/>
</dbReference>
<feature type="domain" description="Symplekin C-terminal" evidence="5">
    <location>
        <begin position="897"/>
        <end position="1077"/>
    </location>
</feature>
<dbReference type="Pfam" id="PF11935">
    <property type="entry name" value="SYMPK_PTA1_N"/>
    <property type="match status" value="1"/>
</dbReference>
<dbReference type="InterPro" id="IPR011989">
    <property type="entry name" value="ARM-like"/>
</dbReference>
<comment type="subcellular location">
    <subcellularLocation>
        <location evidence="1">Nucleus</location>
    </subcellularLocation>
</comment>